<name>B9XBI4_PEDPL</name>
<evidence type="ECO:0000259" key="6">
    <source>
        <dbReference type="Pfam" id="PF04542"/>
    </source>
</evidence>
<dbReference type="PANTHER" id="PTHR43133">
    <property type="entry name" value="RNA POLYMERASE ECF-TYPE SIGMA FACTO"/>
    <property type="match status" value="1"/>
</dbReference>
<dbReference type="Gene3D" id="1.10.1740.10">
    <property type="match status" value="1"/>
</dbReference>
<dbReference type="CDD" id="cd06171">
    <property type="entry name" value="Sigma70_r4"/>
    <property type="match status" value="1"/>
</dbReference>
<proteinExistence type="inferred from homology"/>
<comment type="similarity">
    <text evidence="1">Belongs to the sigma-70 factor family. ECF subfamily.</text>
</comment>
<comment type="caution">
    <text evidence="8">The sequence shown here is derived from an EMBL/GenBank/DDBJ whole genome shotgun (WGS) entry which is preliminary data.</text>
</comment>
<evidence type="ECO:0000313" key="8">
    <source>
        <dbReference type="EMBL" id="EEF62869.1"/>
    </source>
</evidence>
<evidence type="ECO:0000256" key="3">
    <source>
        <dbReference type="ARBA" id="ARBA00023082"/>
    </source>
</evidence>
<protein>
    <submittedName>
        <fullName evidence="8">RNA polymerase, sigma-24 subunit, ECF subfamily</fullName>
    </submittedName>
</protein>
<organism evidence="8 9">
    <name type="scientific">Pedosphaera parvula (strain Ellin514)</name>
    <dbReference type="NCBI Taxonomy" id="320771"/>
    <lineage>
        <taxon>Bacteria</taxon>
        <taxon>Pseudomonadati</taxon>
        <taxon>Verrucomicrobiota</taxon>
        <taxon>Pedosphaerae</taxon>
        <taxon>Pedosphaerales</taxon>
        <taxon>Pedosphaeraceae</taxon>
        <taxon>Pedosphaera</taxon>
    </lineage>
</organism>
<dbReference type="InterPro" id="IPR036388">
    <property type="entry name" value="WH-like_DNA-bd_sf"/>
</dbReference>
<evidence type="ECO:0000259" key="7">
    <source>
        <dbReference type="Pfam" id="PF08281"/>
    </source>
</evidence>
<dbReference type="SUPFAM" id="SSF88946">
    <property type="entry name" value="Sigma2 domain of RNA polymerase sigma factors"/>
    <property type="match status" value="1"/>
</dbReference>
<dbReference type="EMBL" id="ABOX02000003">
    <property type="protein sequence ID" value="EEF62869.1"/>
    <property type="molecule type" value="Genomic_DNA"/>
</dbReference>
<feature type="coiled-coil region" evidence="5">
    <location>
        <begin position="265"/>
        <end position="299"/>
    </location>
</feature>
<dbReference type="GO" id="GO:0006352">
    <property type="term" value="P:DNA-templated transcription initiation"/>
    <property type="evidence" value="ECO:0007669"/>
    <property type="project" value="InterPro"/>
</dbReference>
<keyword evidence="5" id="KW-0175">Coiled coil</keyword>
<dbReference type="InterPro" id="IPR014284">
    <property type="entry name" value="RNA_pol_sigma-70_dom"/>
</dbReference>
<dbReference type="GO" id="GO:0003677">
    <property type="term" value="F:DNA binding"/>
    <property type="evidence" value="ECO:0007669"/>
    <property type="project" value="InterPro"/>
</dbReference>
<dbReference type="InterPro" id="IPR013325">
    <property type="entry name" value="RNA_pol_sigma_r2"/>
</dbReference>
<evidence type="ECO:0000256" key="2">
    <source>
        <dbReference type="ARBA" id="ARBA00023015"/>
    </source>
</evidence>
<sequence length="549" mass="61321">MDEMYDQSDAQLLRLYAEHDNEAAFREIVVRHTGLVYGSALRQVASPDLAQDVAQSVFTDLARKAKSMTRTLDEHASLLGWLYRSTRFAALTQLRNDHRRQAREKQVMEHFDTASETVPDWGRVRPALDEAMSELSEEAREALLLRYFKNSDFRTIGQCFKISDDTAQKRVSRALERLRQHLTNRGVTTTAVALSTTLSTNAATVAPAGLSATLSSAALAATFSGTATTIAMTTLQKSLITAAIVAAIGTSLYEARHASNSEIQVQALKQQQRLAFNQIEDLRKERDAALGGIAALKEEKLQWHRENADLPRLRGEVTRMRRDLKELAESNTAGNDPFVQRALKWKANEARLRQLFDDRPNQRIPEMELLSEDAWLDLARDEDLESESGIRKTLSEVRRYARNIFVNDLSDALEKYAEQNNGSLPTDILQLKTYFKKPVDDALLQPYKLLQTGKVSDMKGQWAITDTVVDAEYDTPWGIGPGSFGPMRGSSEAVATLSSKLNSAIKEFSDANNGKTPGELEQLIPYVKTAAQSNALEQLSRMNVRLGQK</sequence>
<keyword evidence="4" id="KW-0804">Transcription</keyword>
<keyword evidence="2" id="KW-0805">Transcription regulation</keyword>
<dbReference type="InterPro" id="IPR013249">
    <property type="entry name" value="RNA_pol_sigma70_r4_t2"/>
</dbReference>
<dbReference type="Proteomes" id="UP000003688">
    <property type="component" value="Unassembled WGS sequence"/>
</dbReference>
<evidence type="ECO:0000256" key="4">
    <source>
        <dbReference type="ARBA" id="ARBA00023163"/>
    </source>
</evidence>
<dbReference type="InterPro" id="IPR007627">
    <property type="entry name" value="RNA_pol_sigma70_r2"/>
</dbReference>
<dbReference type="PANTHER" id="PTHR43133:SF46">
    <property type="entry name" value="RNA POLYMERASE SIGMA-70 FACTOR ECF SUBFAMILY"/>
    <property type="match status" value="1"/>
</dbReference>
<keyword evidence="3" id="KW-0731">Sigma factor</keyword>
<dbReference type="AlphaFoldDB" id="B9XBI4"/>
<dbReference type="GO" id="GO:0016987">
    <property type="term" value="F:sigma factor activity"/>
    <property type="evidence" value="ECO:0007669"/>
    <property type="project" value="UniProtKB-KW"/>
</dbReference>
<keyword evidence="9" id="KW-1185">Reference proteome</keyword>
<gene>
    <name evidence="8" type="ORF">Cflav_PD5504</name>
</gene>
<dbReference type="Pfam" id="PF04542">
    <property type="entry name" value="Sigma70_r2"/>
    <property type="match status" value="1"/>
</dbReference>
<evidence type="ECO:0000256" key="1">
    <source>
        <dbReference type="ARBA" id="ARBA00010641"/>
    </source>
</evidence>
<dbReference type="NCBIfam" id="TIGR02937">
    <property type="entry name" value="sigma70-ECF"/>
    <property type="match status" value="1"/>
</dbReference>
<dbReference type="Pfam" id="PF08281">
    <property type="entry name" value="Sigma70_r4_2"/>
    <property type="match status" value="1"/>
</dbReference>
<reference evidence="8 9" key="1">
    <citation type="journal article" date="2011" name="J. Bacteriol.">
        <title>Genome sequence of 'Pedosphaera parvula' Ellin514, an aerobic Verrucomicrobial isolate from pasture soil.</title>
        <authorList>
            <person name="Kant R."/>
            <person name="van Passel M.W."/>
            <person name="Sangwan P."/>
            <person name="Palva A."/>
            <person name="Lucas S."/>
            <person name="Copeland A."/>
            <person name="Lapidus A."/>
            <person name="Glavina Del Rio T."/>
            <person name="Dalin E."/>
            <person name="Tice H."/>
            <person name="Bruce D."/>
            <person name="Goodwin L."/>
            <person name="Pitluck S."/>
            <person name="Chertkov O."/>
            <person name="Larimer F.W."/>
            <person name="Land M.L."/>
            <person name="Hauser L."/>
            <person name="Brettin T.S."/>
            <person name="Detter J.C."/>
            <person name="Han S."/>
            <person name="de Vos W.M."/>
            <person name="Janssen P.H."/>
            <person name="Smidt H."/>
        </authorList>
    </citation>
    <scope>NUCLEOTIDE SEQUENCE [LARGE SCALE GENOMIC DNA]</scope>
    <source>
        <strain evidence="8 9">Ellin514</strain>
    </source>
</reference>
<dbReference type="InterPro" id="IPR039425">
    <property type="entry name" value="RNA_pol_sigma-70-like"/>
</dbReference>
<dbReference type="InterPro" id="IPR013324">
    <property type="entry name" value="RNA_pol_sigma_r3/r4-like"/>
</dbReference>
<accession>B9XBI4</accession>
<evidence type="ECO:0000313" key="9">
    <source>
        <dbReference type="Proteomes" id="UP000003688"/>
    </source>
</evidence>
<evidence type="ECO:0000256" key="5">
    <source>
        <dbReference type="SAM" id="Coils"/>
    </source>
</evidence>
<dbReference type="SUPFAM" id="SSF88659">
    <property type="entry name" value="Sigma3 and sigma4 domains of RNA polymerase sigma factors"/>
    <property type="match status" value="1"/>
</dbReference>
<feature type="domain" description="RNA polymerase sigma-70 region 2" evidence="6">
    <location>
        <begin position="29"/>
        <end position="99"/>
    </location>
</feature>
<feature type="domain" description="RNA polymerase sigma factor 70 region 4 type 2" evidence="7">
    <location>
        <begin position="127"/>
        <end position="178"/>
    </location>
</feature>
<dbReference type="Gene3D" id="1.10.10.10">
    <property type="entry name" value="Winged helix-like DNA-binding domain superfamily/Winged helix DNA-binding domain"/>
    <property type="match status" value="1"/>
</dbReference>
<dbReference type="STRING" id="320771.Cflav_PD5504"/>